<accession>A0A657LPT8</accession>
<dbReference type="Proteomes" id="UP000182661">
    <property type="component" value="Unassembled WGS sequence"/>
</dbReference>
<feature type="domain" description="PilZ" evidence="1">
    <location>
        <begin position="9"/>
        <end position="97"/>
    </location>
</feature>
<dbReference type="GO" id="GO:0005524">
    <property type="term" value="F:ATP binding"/>
    <property type="evidence" value="ECO:0007669"/>
    <property type="project" value="UniProtKB-KW"/>
</dbReference>
<dbReference type="GO" id="GO:0035438">
    <property type="term" value="F:cyclic-di-GMP binding"/>
    <property type="evidence" value="ECO:0007669"/>
    <property type="project" value="InterPro"/>
</dbReference>
<dbReference type="Gene3D" id="2.40.10.220">
    <property type="entry name" value="predicted glycosyltransferase like domains"/>
    <property type="match status" value="1"/>
</dbReference>
<dbReference type="Pfam" id="PF07238">
    <property type="entry name" value="PilZ"/>
    <property type="match status" value="1"/>
</dbReference>
<dbReference type="RefSeq" id="WP_071834629.1">
    <property type="nucleotide sequence ID" value="NZ_LSRP01000107.1"/>
</dbReference>
<reference evidence="2 3" key="1">
    <citation type="submission" date="2016-02" db="EMBL/GenBank/DDBJ databases">
        <title>Genome sequencing of a beta-galactosidase producing bacteria Rhizobium sp. 59.</title>
        <authorList>
            <person name="Wang D."/>
            <person name="Kot W."/>
            <person name="Qin Y."/>
            <person name="Hansen L."/>
            <person name="Naqvi K."/>
            <person name="Rensing C."/>
        </authorList>
    </citation>
    <scope>NUCLEOTIDE SEQUENCE [LARGE SCALE GENOMIC DNA]</scope>
    <source>
        <strain evidence="2 3">59</strain>
    </source>
</reference>
<dbReference type="OrthoDB" id="8479088at2"/>
<sequence length="102" mass="11598">MPQHQVTERKVRRTATTFTGTVTCKNGTSRGIVKDLSPSGICFQLHFDINAKTGQEVTIDSEELGHLTGIVHWYRGDRIGIRLLHTSSNRDAQLTSFYKYFR</sequence>
<organism evidence="2 3">
    <name type="scientific">Pararhizobium antarcticum</name>
    <dbReference type="NCBI Taxonomy" id="1798805"/>
    <lineage>
        <taxon>Bacteria</taxon>
        <taxon>Pseudomonadati</taxon>
        <taxon>Pseudomonadota</taxon>
        <taxon>Alphaproteobacteria</taxon>
        <taxon>Hyphomicrobiales</taxon>
        <taxon>Rhizobiaceae</taxon>
        <taxon>Rhizobium/Agrobacterium group</taxon>
        <taxon>Pararhizobium</taxon>
    </lineage>
</organism>
<evidence type="ECO:0000313" key="3">
    <source>
        <dbReference type="Proteomes" id="UP000182661"/>
    </source>
</evidence>
<name>A0A657LPT8_9HYPH</name>
<keyword evidence="2" id="KW-0547">Nucleotide-binding</keyword>
<proteinExistence type="predicted"/>
<evidence type="ECO:0000313" key="2">
    <source>
        <dbReference type="EMBL" id="OJF93493.1"/>
    </source>
</evidence>
<gene>
    <name evidence="2" type="ORF">AX760_04985</name>
</gene>
<dbReference type="EMBL" id="LSRP01000107">
    <property type="protein sequence ID" value="OJF93493.1"/>
    <property type="molecule type" value="Genomic_DNA"/>
</dbReference>
<comment type="caution">
    <text evidence="2">The sequence shown here is derived from an EMBL/GenBank/DDBJ whole genome shotgun (WGS) entry which is preliminary data.</text>
</comment>
<dbReference type="SUPFAM" id="SSF141371">
    <property type="entry name" value="PilZ domain-like"/>
    <property type="match status" value="1"/>
</dbReference>
<dbReference type="AlphaFoldDB" id="A0A657LPT8"/>
<protein>
    <submittedName>
        <fullName evidence="2">ATP-binding protein</fullName>
    </submittedName>
</protein>
<dbReference type="InterPro" id="IPR009875">
    <property type="entry name" value="PilZ_domain"/>
</dbReference>
<keyword evidence="3" id="KW-1185">Reference proteome</keyword>
<evidence type="ECO:0000259" key="1">
    <source>
        <dbReference type="Pfam" id="PF07238"/>
    </source>
</evidence>
<keyword evidence="2" id="KW-0067">ATP-binding</keyword>